<dbReference type="InterPro" id="IPR003594">
    <property type="entry name" value="HATPase_dom"/>
</dbReference>
<evidence type="ECO:0000256" key="3">
    <source>
        <dbReference type="ARBA" id="ARBA00022553"/>
    </source>
</evidence>
<dbReference type="EC" id="2.7.13.3" evidence="2"/>
<evidence type="ECO:0000259" key="6">
    <source>
        <dbReference type="PROSITE" id="PS50109"/>
    </source>
</evidence>
<dbReference type="InterPro" id="IPR004358">
    <property type="entry name" value="Sig_transdc_His_kin-like_C"/>
</dbReference>
<organism evidence="7 8">
    <name type="scientific">Siphonobacter aquaeclarae</name>
    <dbReference type="NCBI Taxonomy" id="563176"/>
    <lineage>
        <taxon>Bacteria</taxon>
        <taxon>Pseudomonadati</taxon>
        <taxon>Bacteroidota</taxon>
        <taxon>Cytophagia</taxon>
        <taxon>Cytophagales</taxon>
        <taxon>Cytophagaceae</taxon>
        <taxon>Siphonobacter</taxon>
    </lineage>
</organism>
<dbReference type="Gene3D" id="3.30.450.20">
    <property type="entry name" value="PAS domain"/>
    <property type="match status" value="1"/>
</dbReference>
<dbReference type="PANTHER" id="PTHR43304:SF1">
    <property type="entry name" value="PAC DOMAIN-CONTAINING PROTEIN"/>
    <property type="match status" value="1"/>
</dbReference>
<dbReference type="SMART" id="SM00387">
    <property type="entry name" value="HATPase_c"/>
    <property type="match status" value="1"/>
</dbReference>
<reference evidence="7 8" key="1">
    <citation type="submission" date="2016-10" db="EMBL/GenBank/DDBJ databases">
        <authorList>
            <person name="de Groot N.N."/>
        </authorList>
    </citation>
    <scope>NUCLEOTIDE SEQUENCE [LARGE SCALE GENOMIC DNA]</scope>
    <source>
        <strain evidence="7 8">DSM 21668</strain>
    </source>
</reference>
<feature type="domain" description="Histidine kinase" evidence="6">
    <location>
        <begin position="150"/>
        <end position="377"/>
    </location>
</feature>
<sequence length="382" mass="44126">MPTVFDSHVYLQEAESLLKFGTFDWQTGQETILWSEGLYKVFGFTEPFPPVTVEWYMQHVHEDDRTRLQEEFRRMLVSPEPIEVQYRARSFTGEELVLISRARRVDEDDRIRLVGISADITANTRFQHELKDKVSALDRSNHELEQFAYIASHDLQEPLRKITSFGERLQARHHVSLGEEGRHYLSRMLDATQRMKLLIESLLSYSRLSRPEEPFVPVDLNVVITNVLSDFELRLSETNARVETGKLPVVSGLATQLHQLFQNLISNALKFMPTSQQPQITIESRVATRQEVGEYRLPLGQKFYTISVTDNGIGFEEAYSEQIFTLFRRLHGRSEYEGAGMGLAICKRIVENHGGVIFARSQHHQGTSFVLLLPEQQKNEMR</sequence>
<protein>
    <recommendedName>
        <fullName evidence="2">histidine kinase</fullName>
        <ecNumber evidence="2">2.7.13.3</ecNumber>
    </recommendedName>
</protein>
<proteinExistence type="predicted"/>
<keyword evidence="4" id="KW-0808">Transferase</keyword>
<gene>
    <name evidence="7" type="ORF">SAMN04488090_4577</name>
</gene>
<dbReference type="SUPFAM" id="SSF47384">
    <property type="entry name" value="Homodimeric domain of signal transducing histidine kinase"/>
    <property type="match status" value="1"/>
</dbReference>
<keyword evidence="8" id="KW-1185">Reference proteome</keyword>
<accession>A0A1G9X6P5</accession>
<evidence type="ECO:0000256" key="2">
    <source>
        <dbReference type="ARBA" id="ARBA00012438"/>
    </source>
</evidence>
<evidence type="ECO:0000313" key="7">
    <source>
        <dbReference type="EMBL" id="SDM92418.1"/>
    </source>
</evidence>
<dbReference type="Pfam" id="PF02518">
    <property type="entry name" value="HATPase_c"/>
    <property type="match status" value="1"/>
</dbReference>
<dbReference type="InterPro" id="IPR013655">
    <property type="entry name" value="PAS_fold_3"/>
</dbReference>
<dbReference type="InterPro" id="IPR052162">
    <property type="entry name" value="Sensor_kinase/Photoreceptor"/>
</dbReference>
<name>A0A1G9X6P5_9BACT</name>
<dbReference type="Gene3D" id="3.30.565.10">
    <property type="entry name" value="Histidine kinase-like ATPase, C-terminal domain"/>
    <property type="match status" value="1"/>
</dbReference>
<dbReference type="PRINTS" id="PR00344">
    <property type="entry name" value="BCTRLSENSOR"/>
</dbReference>
<dbReference type="InterPro" id="IPR003661">
    <property type="entry name" value="HisK_dim/P_dom"/>
</dbReference>
<dbReference type="EMBL" id="FNGS01000010">
    <property type="protein sequence ID" value="SDM92418.1"/>
    <property type="molecule type" value="Genomic_DNA"/>
</dbReference>
<dbReference type="PROSITE" id="PS50109">
    <property type="entry name" value="HIS_KIN"/>
    <property type="match status" value="1"/>
</dbReference>
<evidence type="ECO:0000256" key="1">
    <source>
        <dbReference type="ARBA" id="ARBA00000085"/>
    </source>
</evidence>
<dbReference type="SUPFAM" id="SSF55785">
    <property type="entry name" value="PYP-like sensor domain (PAS domain)"/>
    <property type="match status" value="1"/>
</dbReference>
<dbReference type="SUPFAM" id="SSF55874">
    <property type="entry name" value="ATPase domain of HSP90 chaperone/DNA topoisomerase II/histidine kinase"/>
    <property type="match status" value="1"/>
</dbReference>
<dbReference type="Pfam" id="PF08447">
    <property type="entry name" value="PAS_3"/>
    <property type="match status" value="1"/>
</dbReference>
<dbReference type="Proteomes" id="UP000198901">
    <property type="component" value="Unassembled WGS sequence"/>
</dbReference>
<dbReference type="CDD" id="cd00082">
    <property type="entry name" value="HisKA"/>
    <property type="match status" value="1"/>
</dbReference>
<keyword evidence="5 7" id="KW-0418">Kinase</keyword>
<dbReference type="AlphaFoldDB" id="A0A1G9X6P5"/>
<dbReference type="InterPro" id="IPR036890">
    <property type="entry name" value="HATPase_C_sf"/>
</dbReference>
<dbReference type="STRING" id="563176.SAMN04488090_4577"/>
<comment type="catalytic activity">
    <reaction evidence="1">
        <text>ATP + protein L-histidine = ADP + protein N-phospho-L-histidine.</text>
        <dbReference type="EC" id="2.7.13.3"/>
    </reaction>
</comment>
<dbReference type="InterPro" id="IPR036097">
    <property type="entry name" value="HisK_dim/P_sf"/>
</dbReference>
<evidence type="ECO:0000313" key="8">
    <source>
        <dbReference type="Proteomes" id="UP000198901"/>
    </source>
</evidence>
<dbReference type="GO" id="GO:0000155">
    <property type="term" value="F:phosphorelay sensor kinase activity"/>
    <property type="evidence" value="ECO:0007669"/>
    <property type="project" value="InterPro"/>
</dbReference>
<dbReference type="InterPro" id="IPR005467">
    <property type="entry name" value="His_kinase_dom"/>
</dbReference>
<dbReference type="PANTHER" id="PTHR43304">
    <property type="entry name" value="PHYTOCHROME-LIKE PROTEIN CPH1"/>
    <property type="match status" value="1"/>
</dbReference>
<dbReference type="OrthoDB" id="9124519at2"/>
<dbReference type="InterPro" id="IPR035965">
    <property type="entry name" value="PAS-like_dom_sf"/>
</dbReference>
<evidence type="ECO:0000256" key="4">
    <source>
        <dbReference type="ARBA" id="ARBA00022679"/>
    </source>
</evidence>
<dbReference type="RefSeq" id="WP_093208154.1">
    <property type="nucleotide sequence ID" value="NZ_FNGS01000010.1"/>
</dbReference>
<keyword evidence="3" id="KW-0597">Phosphoprotein</keyword>
<dbReference type="Pfam" id="PF00512">
    <property type="entry name" value="HisKA"/>
    <property type="match status" value="1"/>
</dbReference>
<dbReference type="SMART" id="SM00388">
    <property type="entry name" value="HisKA"/>
    <property type="match status" value="1"/>
</dbReference>
<dbReference type="Gene3D" id="1.10.287.130">
    <property type="match status" value="1"/>
</dbReference>
<evidence type="ECO:0000256" key="5">
    <source>
        <dbReference type="ARBA" id="ARBA00022777"/>
    </source>
</evidence>